<reference evidence="3" key="1">
    <citation type="journal article" date="2012" name="Nat. Genet.">
        <title>Lifestyle transitions in plant pathogenic Colletotrichum fungi deciphered by genome and transcriptome analyses.</title>
        <authorList>
            <person name="O'Connell R.J."/>
            <person name="Thon M.R."/>
            <person name="Hacquard S."/>
            <person name="Amyotte S.G."/>
            <person name="Kleemann J."/>
            <person name="Torres M.F."/>
            <person name="Damm U."/>
            <person name="Buiate E.A."/>
            <person name="Epstein L."/>
            <person name="Alkan N."/>
            <person name="Altmueller J."/>
            <person name="Alvarado-Balderrama L."/>
            <person name="Bauser C.A."/>
            <person name="Becker C."/>
            <person name="Birren B.W."/>
            <person name="Chen Z."/>
            <person name="Choi J."/>
            <person name="Crouch J.A."/>
            <person name="Duvick J.P."/>
            <person name="Farman M.A."/>
            <person name="Gan P."/>
            <person name="Heiman D."/>
            <person name="Henrissat B."/>
            <person name="Howard R.J."/>
            <person name="Kabbage M."/>
            <person name="Koch C."/>
            <person name="Kracher B."/>
            <person name="Kubo Y."/>
            <person name="Law A.D."/>
            <person name="Lebrun M.-H."/>
            <person name="Lee Y.-H."/>
            <person name="Miyara I."/>
            <person name="Moore N."/>
            <person name="Neumann U."/>
            <person name="Nordstroem K."/>
            <person name="Panaccione D.G."/>
            <person name="Panstruga R."/>
            <person name="Place M."/>
            <person name="Proctor R.H."/>
            <person name="Prusky D."/>
            <person name="Rech G."/>
            <person name="Reinhardt R."/>
            <person name="Rollins J.A."/>
            <person name="Rounsley S."/>
            <person name="Schardl C.L."/>
            <person name="Schwartz D.C."/>
            <person name="Shenoy N."/>
            <person name="Shirasu K."/>
            <person name="Sikhakolli U.R."/>
            <person name="Stueber K."/>
            <person name="Sukno S.A."/>
            <person name="Sweigard J.A."/>
            <person name="Takano Y."/>
            <person name="Takahara H."/>
            <person name="Trail F."/>
            <person name="van der Does H.C."/>
            <person name="Voll L.M."/>
            <person name="Will I."/>
            <person name="Young S."/>
            <person name="Zeng Q."/>
            <person name="Zhang J."/>
            <person name="Zhou S."/>
            <person name="Dickman M.B."/>
            <person name="Schulze-Lefert P."/>
            <person name="Ver Loren van Themaat E."/>
            <person name="Ma L.-J."/>
            <person name="Vaillancourt L.J."/>
        </authorList>
    </citation>
    <scope>NUCLEOTIDE SEQUENCE [LARGE SCALE GENOMIC DNA]</scope>
    <source>
        <strain evidence="3">M1.001 / M2 / FGSC 10212</strain>
    </source>
</reference>
<accession>E3R161</accession>
<proteinExistence type="predicted"/>
<feature type="signal peptide" evidence="1">
    <location>
        <begin position="1"/>
        <end position="20"/>
    </location>
</feature>
<feature type="chain" id="PRO_5003181018" evidence="1">
    <location>
        <begin position="21"/>
        <end position="184"/>
    </location>
</feature>
<evidence type="ECO:0000313" key="3">
    <source>
        <dbReference type="Proteomes" id="UP000008782"/>
    </source>
</evidence>
<protein>
    <submittedName>
        <fullName evidence="2">Uncharacterized protein</fullName>
    </submittedName>
</protein>
<dbReference type="GeneID" id="24417358"/>
<dbReference type="Proteomes" id="UP000008782">
    <property type="component" value="Unassembled WGS sequence"/>
</dbReference>
<dbReference type="HOGENOM" id="CLU_122937_0_0_1"/>
<keyword evidence="1" id="KW-0732">Signal</keyword>
<sequence length="184" mass="20285">MKFSLSGLLLGANLFAPALSALAGNEKYDVENRDGEWSVYTPGYESGRVAVTRIITSGSTMMIRTAYNGADKTNPKLHLNEVLQAVWTEKAGLSLQSLSRVKFLEVANSDVKAACRYYRKKTKLEDADEFEFDVDRVSSKVYKKFSESPFGLVVGRLCSAAGKIPNAIAVDVRNGYDDVAWELI</sequence>
<organism evidence="3">
    <name type="scientific">Colletotrichum graminicola (strain M1.001 / M2 / FGSC 10212)</name>
    <name type="common">Maize anthracnose fungus</name>
    <name type="synonym">Glomerella graminicola</name>
    <dbReference type="NCBI Taxonomy" id="645133"/>
    <lineage>
        <taxon>Eukaryota</taxon>
        <taxon>Fungi</taxon>
        <taxon>Dikarya</taxon>
        <taxon>Ascomycota</taxon>
        <taxon>Pezizomycotina</taxon>
        <taxon>Sordariomycetes</taxon>
        <taxon>Hypocreomycetidae</taxon>
        <taxon>Glomerellales</taxon>
        <taxon>Glomerellaceae</taxon>
        <taxon>Colletotrichum</taxon>
        <taxon>Colletotrichum graminicola species complex</taxon>
    </lineage>
</organism>
<dbReference type="VEuPathDB" id="FungiDB:GLRG_11995"/>
<gene>
    <name evidence="2" type="ORF">GLRG_11995</name>
</gene>
<evidence type="ECO:0000313" key="2">
    <source>
        <dbReference type="EMBL" id="EFQ36849.1"/>
    </source>
</evidence>
<dbReference type="EMBL" id="GG697649">
    <property type="protein sequence ID" value="EFQ36849.1"/>
    <property type="molecule type" value="Genomic_DNA"/>
</dbReference>
<name>E3R161_COLGM</name>
<dbReference type="RefSeq" id="XP_008100869.1">
    <property type="nucleotide sequence ID" value="XM_008102678.1"/>
</dbReference>
<evidence type="ECO:0000256" key="1">
    <source>
        <dbReference type="SAM" id="SignalP"/>
    </source>
</evidence>
<dbReference type="AlphaFoldDB" id="E3R161"/>
<dbReference type="eggNOG" id="ENOG502T7ZA">
    <property type="taxonomic scope" value="Eukaryota"/>
</dbReference>
<keyword evidence="3" id="KW-1185">Reference proteome</keyword>
<dbReference type="OrthoDB" id="4808081at2759"/>